<dbReference type="Proteomes" id="UP000244892">
    <property type="component" value="Plasmid pTB101"/>
</dbReference>
<reference evidence="3 4" key="1">
    <citation type="submission" date="2018-05" db="EMBL/GenBank/DDBJ databases">
        <title>complete genome sequence of Aquabacterium olei NBRC 110486.</title>
        <authorList>
            <person name="Tang B."/>
            <person name="Chang J."/>
            <person name="Zhang L."/>
            <person name="Yang H."/>
        </authorList>
    </citation>
    <scope>NUCLEOTIDE SEQUENCE [LARGE SCALE GENOMIC DNA]</scope>
    <source>
        <strain evidence="3 4">NBRC 110486</strain>
        <plasmid evidence="4">Plasmid ptb101</plasmid>
    </source>
</reference>
<keyword evidence="4" id="KW-1185">Reference proteome</keyword>
<sequence>MRKLVVVAAWLASHAMAHAVVLSDTQVILESGASHGADYELLVNQAPEREDLTAVFFNKQNAAGSSRLGVVTSTVDQGVDLFLVRAGDVISSAALAEGRYPVLKELGALAFVDVPLPGDFYLGLATTDYVYASEYQTRNVWGWAHFRNDAAGLRLLGSAVAYGEGGIVVGTITPVPEPSTLLLACLGLTGIACVSPKTPRLAA</sequence>
<dbReference type="KEGG" id="aon:DEH84_17565"/>
<feature type="signal peptide" evidence="1">
    <location>
        <begin position="1"/>
        <end position="19"/>
    </location>
</feature>
<dbReference type="AlphaFoldDB" id="A0A2U8FWG2"/>
<protein>
    <recommendedName>
        <fullName evidence="2">Ice-binding protein C-terminal domain-containing protein</fullName>
    </recommendedName>
</protein>
<dbReference type="OrthoDB" id="8755986at2"/>
<dbReference type="InterPro" id="IPR013424">
    <property type="entry name" value="Ice-binding_C"/>
</dbReference>
<evidence type="ECO:0000313" key="4">
    <source>
        <dbReference type="Proteomes" id="UP000244892"/>
    </source>
</evidence>
<feature type="domain" description="Ice-binding protein C-terminal" evidence="2">
    <location>
        <begin position="174"/>
        <end position="192"/>
    </location>
</feature>
<geneLocation type="plasmid" evidence="4">
    <name>ptb101</name>
</geneLocation>
<keyword evidence="3" id="KW-0614">Plasmid</keyword>
<feature type="chain" id="PRO_5016166267" description="Ice-binding protein C-terminal domain-containing protein" evidence="1">
    <location>
        <begin position="20"/>
        <end position="203"/>
    </location>
</feature>
<evidence type="ECO:0000313" key="3">
    <source>
        <dbReference type="EMBL" id="AWI55402.1"/>
    </source>
</evidence>
<evidence type="ECO:0000259" key="2">
    <source>
        <dbReference type="Pfam" id="PF07589"/>
    </source>
</evidence>
<keyword evidence="1" id="KW-0732">Signal</keyword>
<dbReference type="Pfam" id="PF07589">
    <property type="entry name" value="PEP-CTERM"/>
    <property type="match status" value="1"/>
</dbReference>
<gene>
    <name evidence="3" type="ORF">DEH84_17565</name>
</gene>
<dbReference type="EMBL" id="CP029211">
    <property type="protein sequence ID" value="AWI55402.1"/>
    <property type="molecule type" value="Genomic_DNA"/>
</dbReference>
<proteinExistence type="predicted"/>
<name>A0A2U8FWG2_9BURK</name>
<accession>A0A2U8FWG2</accession>
<evidence type="ECO:0000256" key="1">
    <source>
        <dbReference type="SAM" id="SignalP"/>
    </source>
</evidence>
<organism evidence="3 4">
    <name type="scientific">Aquabacterium olei</name>
    <dbReference type="NCBI Taxonomy" id="1296669"/>
    <lineage>
        <taxon>Bacteria</taxon>
        <taxon>Pseudomonadati</taxon>
        <taxon>Pseudomonadota</taxon>
        <taxon>Betaproteobacteria</taxon>
        <taxon>Burkholderiales</taxon>
        <taxon>Aquabacterium</taxon>
    </lineage>
</organism>
<dbReference type="RefSeq" id="WP_109038515.1">
    <property type="nucleotide sequence ID" value="NZ_CP029211.1"/>
</dbReference>